<dbReference type="AlphaFoldDB" id="A0A927HP93"/>
<protein>
    <submittedName>
        <fullName evidence="1">Uncharacterized protein</fullName>
    </submittedName>
</protein>
<sequence length="64" mass="7504">MKTLLSPDLDAQPLLLVDCEARSREALENLTRMGIRWHHLTGDEALPPLTPVQYWWNWRHSPAR</sequence>
<evidence type="ECO:0000313" key="2">
    <source>
        <dbReference type="Proteomes" id="UP000657739"/>
    </source>
</evidence>
<organism evidence="1 2">
    <name type="scientific">Klebsiella pneumoniae</name>
    <dbReference type="NCBI Taxonomy" id="573"/>
    <lineage>
        <taxon>Bacteria</taxon>
        <taxon>Pseudomonadati</taxon>
        <taxon>Pseudomonadota</taxon>
        <taxon>Gammaproteobacteria</taxon>
        <taxon>Enterobacterales</taxon>
        <taxon>Enterobacteriaceae</taxon>
        <taxon>Klebsiella/Raoultella group</taxon>
        <taxon>Klebsiella</taxon>
        <taxon>Klebsiella pneumoniae complex</taxon>
    </lineage>
</organism>
<reference evidence="1" key="1">
    <citation type="submission" date="2020-07" db="EMBL/GenBank/DDBJ databases">
        <title>Clinical and genomic characterization of carbapenemase-producing Enterobacterales causing secondary infections during the COVID-19 crisis at a New York City hospital.</title>
        <authorList>
            <person name="Gomez-Simmonds A."/>
            <person name="Annavajhala M.K."/>
            <person name="Uhlemann A.-C."/>
        </authorList>
    </citation>
    <scope>NUCLEOTIDE SEQUENCE</scope>
    <source>
        <strain evidence="1">NK1593</strain>
    </source>
</reference>
<proteinExistence type="predicted"/>
<accession>A0A927HP93</accession>
<gene>
    <name evidence="1" type="ORF">IE987_30170</name>
</gene>
<evidence type="ECO:0000313" key="1">
    <source>
        <dbReference type="EMBL" id="MBD3708793.1"/>
    </source>
</evidence>
<dbReference type="Proteomes" id="UP000657739">
    <property type="component" value="Unassembled WGS sequence"/>
</dbReference>
<name>A0A927HP93_KLEPN</name>
<dbReference type="EMBL" id="JACXTE010000006">
    <property type="protein sequence ID" value="MBD3708793.1"/>
    <property type="molecule type" value="Genomic_DNA"/>
</dbReference>
<comment type="caution">
    <text evidence="1">The sequence shown here is derived from an EMBL/GenBank/DDBJ whole genome shotgun (WGS) entry which is preliminary data.</text>
</comment>